<dbReference type="InterPro" id="IPR012910">
    <property type="entry name" value="Plug_dom"/>
</dbReference>
<evidence type="ECO:0000256" key="4">
    <source>
        <dbReference type="ARBA" id="ARBA00022692"/>
    </source>
</evidence>
<dbReference type="SMART" id="SM00965">
    <property type="entry name" value="STN"/>
    <property type="match status" value="1"/>
</dbReference>
<comment type="subcellular location">
    <subcellularLocation>
        <location evidence="1 7">Cell outer membrane</location>
        <topology evidence="1 7">Multi-pass membrane protein</topology>
    </subcellularLocation>
</comment>
<keyword evidence="3 7" id="KW-1134">Transmembrane beta strand</keyword>
<dbReference type="InterPro" id="IPR008969">
    <property type="entry name" value="CarboxyPept-like_regulatory"/>
</dbReference>
<dbReference type="NCBIfam" id="TIGR04057">
    <property type="entry name" value="SusC_RagA_signa"/>
    <property type="match status" value="1"/>
</dbReference>
<dbReference type="Gene3D" id="2.170.130.10">
    <property type="entry name" value="TonB-dependent receptor, plug domain"/>
    <property type="match status" value="1"/>
</dbReference>
<keyword evidence="2 7" id="KW-0813">Transport</keyword>
<protein>
    <submittedName>
        <fullName evidence="9">SusC/RagA family TonB-linked outer membrane protein</fullName>
    </submittedName>
</protein>
<dbReference type="GO" id="GO:0009279">
    <property type="term" value="C:cell outer membrane"/>
    <property type="evidence" value="ECO:0007669"/>
    <property type="project" value="UniProtKB-SubCell"/>
</dbReference>
<dbReference type="InterPro" id="IPR023996">
    <property type="entry name" value="TonB-dep_OMP_SusC/RagA"/>
</dbReference>
<dbReference type="Pfam" id="PF13715">
    <property type="entry name" value="CarbopepD_reg_2"/>
    <property type="match status" value="1"/>
</dbReference>
<gene>
    <name evidence="9" type="ORF">EHT25_28700</name>
</gene>
<dbReference type="OrthoDB" id="9768177at2"/>
<evidence type="ECO:0000256" key="1">
    <source>
        <dbReference type="ARBA" id="ARBA00004571"/>
    </source>
</evidence>
<dbReference type="InterPro" id="IPR023997">
    <property type="entry name" value="TonB-dep_OMP_SusC/RagA_CS"/>
</dbReference>
<evidence type="ECO:0000256" key="5">
    <source>
        <dbReference type="ARBA" id="ARBA00023136"/>
    </source>
</evidence>
<evidence type="ECO:0000256" key="2">
    <source>
        <dbReference type="ARBA" id="ARBA00022448"/>
    </source>
</evidence>
<comment type="caution">
    <text evidence="9">The sequence shown here is derived from an EMBL/GenBank/DDBJ whole genome shotgun (WGS) entry which is preliminary data.</text>
</comment>
<feature type="domain" description="Secretin/TonB short N-terminal" evidence="8">
    <location>
        <begin position="69"/>
        <end position="120"/>
    </location>
</feature>
<proteinExistence type="inferred from homology"/>
<dbReference type="RefSeq" id="WP_124878891.1">
    <property type="nucleotide sequence ID" value="NZ_RQJO01000015.1"/>
</dbReference>
<keyword evidence="6 7" id="KW-0998">Cell outer membrane</keyword>
<dbReference type="Gene3D" id="2.40.170.20">
    <property type="entry name" value="TonB-dependent receptor, beta-barrel domain"/>
    <property type="match status" value="1"/>
</dbReference>
<accession>A0A3P1BDK4</accession>
<dbReference type="NCBIfam" id="TIGR04056">
    <property type="entry name" value="OMP_RagA_SusC"/>
    <property type="match status" value="1"/>
</dbReference>
<evidence type="ECO:0000256" key="7">
    <source>
        <dbReference type="PROSITE-ProRule" id="PRU01360"/>
    </source>
</evidence>
<keyword evidence="4 7" id="KW-0812">Transmembrane</keyword>
<evidence type="ECO:0000256" key="6">
    <source>
        <dbReference type="ARBA" id="ARBA00023237"/>
    </source>
</evidence>
<dbReference type="SUPFAM" id="SSF49464">
    <property type="entry name" value="Carboxypeptidase regulatory domain-like"/>
    <property type="match status" value="1"/>
</dbReference>
<dbReference type="Pfam" id="PF07715">
    <property type="entry name" value="Plug"/>
    <property type="match status" value="1"/>
</dbReference>
<reference evidence="9 10" key="1">
    <citation type="submission" date="2018-11" db="EMBL/GenBank/DDBJ databases">
        <authorList>
            <person name="Zhou Z."/>
            <person name="Wang G."/>
        </authorList>
    </citation>
    <scope>NUCLEOTIDE SEQUENCE [LARGE SCALE GENOMIC DNA]</scope>
    <source>
        <strain evidence="9 10">KCTC52004</strain>
    </source>
</reference>
<dbReference type="AlphaFoldDB" id="A0A3P1BDK4"/>
<dbReference type="InterPro" id="IPR011662">
    <property type="entry name" value="Secretin/TonB_short_N"/>
</dbReference>
<dbReference type="Proteomes" id="UP000271925">
    <property type="component" value="Unassembled WGS sequence"/>
</dbReference>
<dbReference type="Gene3D" id="3.55.50.30">
    <property type="match status" value="1"/>
</dbReference>
<dbReference type="Gene3D" id="2.60.40.1120">
    <property type="entry name" value="Carboxypeptidase-like, regulatory domain"/>
    <property type="match status" value="1"/>
</dbReference>
<keyword evidence="10" id="KW-1185">Reference proteome</keyword>
<evidence type="ECO:0000313" key="10">
    <source>
        <dbReference type="Proteomes" id="UP000271925"/>
    </source>
</evidence>
<dbReference type="InterPro" id="IPR037066">
    <property type="entry name" value="Plug_dom_sf"/>
</dbReference>
<evidence type="ECO:0000256" key="3">
    <source>
        <dbReference type="ARBA" id="ARBA00022452"/>
    </source>
</evidence>
<dbReference type="SUPFAM" id="SSF56935">
    <property type="entry name" value="Porins"/>
    <property type="match status" value="1"/>
</dbReference>
<evidence type="ECO:0000259" key="8">
    <source>
        <dbReference type="SMART" id="SM00965"/>
    </source>
</evidence>
<dbReference type="InterPro" id="IPR036942">
    <property type="entry name" value="Beta-barrel_TonB_sf"/>
</dbReference>
<evidence type="ECO:0000313" key="9">
    <source>
        <dbReference type="EMBL" id="RRA98965.1"/>
    </source>
</evidence>
<organism evidence="9 10">
    <name type="scientific">Larkinella rosea</name>
    <dbReference type="NCBI Taxonomy" id="2025312"/>
    <lineage>
        <taxon>Bacteria</taxon>
        <taxon>Pseudomonadati</taxon>
        <taxon>Bacteroidota</taxon>
        <taxon>Cytophagia</taxon>
        <taxon>Cytophagales</taxon>
        <taxon>Spirosomataceae</taxon>
        <taxon>Larkinella</taxon>
    </lineage>
</organism>
<keyword evidence="5 7" id="KW-0472">Membrane</keyword>
<sequence>MKKTVRFQKELILLMKLSLLHLSIAIIFAGVSLAREVTAQTLLDRKISIQVSDQDFIHVLTGIETQADVKFTYRPQLLTATQRITVTIVNESLGQVLDRLLQPLQLKYKVIRNQIILSPLMPKADHLSIQNEPRIPVEEHSELVVSGTVTDEKGGALPGVTIIVKGTSRGTTTDAQGIYRIGVPDANTVLTFSFVGYTAKDVIVGNRTEINVQLEATTNQLSEVVVTGYTTQQKKDIIGAVSVVKASDLTATPSANLVAQLQGRAAGVTVSSTGDPGSSASIRIRGFASYGNNNPLYVIDGVPTTDASRINPQDVESIQVLKDASSASIYGARAANGVIIITTKRGKTGKTTLSYDTYYGIQATPLNRIPKLLNTGELLTYLDKTTATTFVDPVFGQHGSFAIPDRYVVSNAFKGGVSANDPRANPDLYTIADYTNPYQIFQTSPGTNWFDAMSQKGIIQSHQLSASGGNDRSTFSLGLNYFNQQGTFKNTGYDRYSMRLNSSFKATDFLTVGENLQVSYDNRRGDATVIGETSAWGYAIRSATFIPVYDLKGGYGGSLIGGTAGVGYNPVSYLDRRKDWFNQNLRAFGNVFAQVDFNSALAFRTSFGVDTRNGTLQRAFLKEYEASQSRRVTQLTEATNNFLSWTWSNTLTYQKKLAQIHDVKVLVGTEAIKNAGRGLFGAKSNYDFESTNFLSLNTGLPQSLGDISANDADINRNSLLSRSSMFSYFGRLDYSLKDRYLFNATFRRDGSSLFGPDVRYANFPSLGVGWRISDEAFMKSFGWLDDLKLRAGWGKMGSISNVPAFNQYSTYSAAPGNNFYDINGANIGSTQGYGASSQGNLQTKWETTESTNIGLDASILRGKWSIAVDVYTKNTRDLLVPSLRNGLEMLVTKPLVNLGTMRNTGIDLQITNQGHITSDLKYDATLTVTHYKNRLTKLNNENTAQLVAASRITNALITTQGQAVSSFYGYQIDGFYNSQAEVDAGPKINGASGVVGSWKYKDLNGDGNITTADRTVLGSPHPKFQMGVNLGFSWKGFDLSSFVFWNQGNQLYNYTKYFTYMGVLGGSVASGKLNDAWTPATAATAKTPQLGVGAANGYTAFVTGNSSSFYVENGSYLRGKTIQLGYSFPKTWLKTIKMSNLRVYAQAQNFFTITKYTGADPDLGLVSGASIEQTASSDQNLGVDYSGYPNPRQFLLGLNVSF</sequence>
<name>A0A3P1BDK4_9BACT</name>
<dbReference type="InterPro" id="IPR039426">
    <property type="entry name" value="TonB-dep_rcpt-like"/>
</dbReference>
<dbReference type="EMBL" id="RQJO01000015">
    <property type="protein sequence ID" value="RRA98965.1"/>
    <property type="molecule type" value="Genomic_DNA"/>
</dbReference>
<comment type="similarity">
    <text evidence="7">Belongs to the TonB-dependent receptor family.</text>
</comment>
<dbReference type="PROSITE" id="PS52016">
    <property type="entry name" value="TONB_DEPENDENT_REC_3"/>
    <property type="match status" value="1"/>
</dbReference>